<dbReference type="EMBL" id="CM039434">
    <property type="protein sequence ID" value="KAI4324356.1"/>
    <property type="molecule type" value="Genomic_DNA"/>
</dbReference>
<gene>
    <name evidence="1" type="ORF">L6164_023904</name>
</gene>
<sequence>MRSSDNDWKSEELTSDGKQATKFYKSGLRRLFLIELNKALRRLTTTTTGQMNASNGFGLQILEEGSYSVLLKKVNQNKNFTALVDDSTLSLPHSFGKTWKFVPRALKDNFVVAVLLKSECLFLYQIIDFSLMKKRYEGLLGFYLSLLWYCLRELCNSGVMMKQEGFADRFTKFVLEHSCFSSEFRRTGI</sequence>
<dbReference type="Proteomes" id="UP000828941">
    <property type="component" value="Chromosome 9"/>
</dbReference>
<proteinExistence type="predicted"/>
<evidence type="ECO:0000313" key="1">
    <source>
        <dbReference type="EMBL" id="KAI4324356.1"/>
    </source>
</evidence>
<protein>
    <submittedName>
        <fullName evidence="1">Uncharacterized protein</fullName>
    </submittedName>
</protein>
<reference evidence="1 2" key="1">
    <citation type="journal article" date="2022" name="DNA Res.">
        <title>Chromosomal-level genome assembly of the orchid tree Bauhinia variegata (Leguminosae; Cercidoideae) supports the allotetraploid origin hypothesis of Bauhinia.</title>
        <authorList>
            <person name="Zhong Y."/>
            <person name="Chen Y."/>
            <person name="Zheng D."/>
            <person name="Pang J."/>
            <person name="Liu Y."/>
            <person name="Luo S."/>
            <person name="Meng S."/>
            <person name="Qian L."/>
            <person name="Wei D."/>
            <person name="Dai S."/>
            <person name="Zhou R."/>
        </authorList>
    </citation>
    <scope>NUCLEOTIDE SEQUENCE [LARGE SCALE GENOMIC DNA]</scope>
    <source>
        <strain evidence="1">BV-YZ2020</strain>
    </source>
</reference>
<name>A0ACB9ML80_BAUVA</name>
<evidence type="ECO:0000313" key="2">
    <source>
        <dbReference type="Proteomes" id="UP000828941"/>
    </source>
</evidence>
<organism evidence="1 2">
    <name type="scientific">Bauhinia variegata</name>
    <name type="common">Purple orchid tree</name>
    <name type="synonym">Phanera variegata</name>
    <dbReference type="NCBI Taxonomy" id="167791"/>
    <lineage>
        <taxon>Eukaryota</taxon>
        <taxon>Viridiplantae</taxon>
        <taxon>Streptophyta</taxon>
        <taxon>Embryophyta</taxon>
        <taxon>Tracheophyta</taxon>
        <taxon>Spermatophyta</taxon>
        <taxon>Magnoliopsida</taxon>
        <taxon>eudicotyledons</taxon>
        <taxon>Gunneridae</taxon>
        <taxon>Pentapetalae</taxon>
        <taxon>rosids</taxon>
        <taxon>fabids</taxon>
        <taxon>Fabales</taxon>
        <taxon>Fabaceae</taxon>
        <taxon>Cercidoideae</taxon>
        <taxon>Cercideae</taxon>
        <taxon>Bauhiniinae</taxon>
        <taxon>Bauhinia</taxon>
    </lineage>
</organism>
<keyword evidence="2" id="KW-1185">Reference proteome</keyword>
<accession>A0ACB9ML80</accession>
<comment type="caution">
    <text evidence="1">The sequence shown here is derived from an EMBL/GenBank/DDBJ whole genome shotgun (WGS) entry which is preliminary data.</text>
</comment>